<organism evidence="3 4">
    <name type="scientific">Paralvinella palmiformis</name>
    <dbReference type="NCBI Taxonomy" id="53620"/>
    <lineage>
        <taxon>Eukaryota</taxon>
        <taxon>Metazoa</taxon>
        <taxon>Spiralia</taxon>
        <taxon>Lophotrochozoa</taxon>
        <taxon>Annelida</taxon>
        <taxon>Polychaeta</taxon>
        <taxon>Sedentaria</taxon>
        <taxon>Canalipalpata</taxon>
        <taxon>Terebellida</taxon>
        <taxon>Terebelliformia</taxon>
        <taxon>Alvinellidae</taxon>
        <taxon>Paralvinella</taxon>
    </lineage>
</organism>
<evidence type="ECO:0000313" key="3">
    <source>
        <dbReference type="EMBL" id="KAK2167324.1"/>
    </source>
</evidence>
<name>A0AAD9K9V0_9ANNE</name>
<keyword evidence="4" id="KW-1185">Reference proteome</keyword>
<sequence length="81" mass="9011">MASTKFACLFLAGILGITGTMGQDSDKEESVLDILKRYMRDNPEYVAMTGMGIMIILLFITVISIICCYTGQGSREEDYKQ</sequence>
<protein>
    <submittedName>
        <fullName evidence="3">Uncharacterized protein</fullName>
    </submittedName>
</protein>
<proteinExistence type="predicted"/>
<feature type="signal peptide" evidence="2">
    <location>
        <begin position="1"/>
        <end position="22"/>
    </location>
</feature>
<accession>A0AAD9K9V0</accession>
<dbReference type="AlphaFoldDB" id="A0AAD9K9V0"/>
<dbReference type="Proteomes" id="UP001208570">
    <property type="component" value="Unassembled WGS sequence"/>
</dbReference>
<keyword evidence="2" id="KW-0732">Signal</keyword>
<keyword evidence="1" id="KW-0812">Transmembrane</keyword>
<evidence type="ECO:0000313" key="4">
    <source>
        <dbReference type="Proteomes" id="UP001208570"/>
    </source>
</evidence>
<keyword evidence="1" id="KW-1133">Transmembrane helix</keyword>
<feature type="chain" id="PRO_5042235328" evidence="2">
    <location>
        <begin position="23"/>
        <end position="81"/>
    </location>
</feature>
<reference evidence="3" key="1">
    <citation type="journal article" date="2023" name="Mol. Biol. Evol.">
        <title>Third-Generation Sequencing Reveals the Adaptive Role of the Epigenome in Three Deep-Sea Polychaetes.</title>
        <authorList>
            <person name="Perez M."/>
            <person name="Aroh O."/>
            <person name="Sun Y."/>
            <person name="Lan Y."/>
            <person name="Juniper S.K."/>
            <person name="Young C.R."/>
            <person name="Angers B."/>
            <person name="Qian P.Y."/>
        </authorList>
    </citation>
    <scope>NUCLEOTIDE SEQUENCE</scope>
    <source>
        <strain evidence="3">P08H-3</strain>
    </source>
</reference>
<gene>
    <name evidence="3" type="ORF">LSH36_29g00041</name>
</gene>
<evidence type="ECO:0000256" key="1">
    <source>
        <dbReference type="SAM" id="Phobius"/>
    </source>
</evidence>
<comment type="caution">
    <text evidence="3">The sequence shown here is derived from an EMBL/GenBank/DDBJ whole genome shotgun (WGS) entry which is preliminary data.</text>
</comment>
<dbReference type="EMBL" id="JAODUP010000029">
    <property type="protein sequence ID" value="KAK2167324.1"/>
    <property type="molecule type" value="Genomic_DNA"/>
</dbReference>
<keyword evidence="1" id="KW-0472">Membrane</keyword>
<feature type="transmembrane region" description="Helical" evidence="1">
    <location>
        <begin position="46"/>
        <end position="71"/>
    </location>
</feature>
<evidence type="ECO:0000256" key="2">
    <source>
        <dbReference type="SAM" id="SignalP"/>
    </source>
</evidence>